<name>A0ABS9BVD1_9BACT</name>
<reference evidence="2 3" key="1">
    <citation type="submission" date="2022-01" db="EMBL/GenBank/DDBJ databases">
        <title>Mariniradius saccharolyticus sp. nov., isolated from sediment of a river.</title>
        <authorList>
            <person name="Liu H."/>
        </authorList>
    </citation>
    <scope>NUCLEOTIDE SEQUENCE [LARGE SCALE GENOMIC DNA]</scope>
    <source>
        <strain evidence="2 3">RY-2</strain>
    </source>
</reference>
<keyword evidence="1" id="KW-1133">Transmembrane helix</keyword>
<proteinExistence type="predicted"/>
<accession>A0ABS9BVD1</accession>
<protein>
    <submittedName>
        <fullName evidence="2">Uncharacterized protein</fullName>
    </submittedName>
</protein>
<keyword evidence="1" id="KW-0472">Membrane</keyword>
<comment type="caution">
    <text evidence="2">The sequence shown here is derived from an EMBL/GenBank/DDBJ whole genome shotgun (WGS) entry which is preliminary data.</text>
</comment>
<keyword evidence="3" id="KW-1185">Reference proteome</keyword>
<gene>
    <name evidence="2" type="ORF">L0U89_08615</name>
</gene>
<dbReference type="RefSeq" id="WP_234861164.1">
    <property type="nucleotide sequence ID" value="NZ_JAKEVZ010000005.1"/>
</dbReference>
<evidence type="ECO:0000313" key="2">
    <source>
        <dbReference type="EMBL" id="MCF1751131.1"/>
    </source>
</evidence>
<feature type="transmembrane region" description="Helical" evidence="1">
    <location>
        <begin position="73"/>
        <end position="93"/>
    </location>
</feature>
<organism evidence="2 3">
    <name type="scientific">Mariniradius sediminis</name>
    <dbReference type="NCBI Taxonomy" id="2909237"/>
    <lineage>
        <taxon>Bacteria</taxon>
        <taxon>Pseudomonadati</taxon>
        <taxon>Bacteroidota</taxon>
        <taxon>Cytophagia</taxon>
        <taxon>Cytophagales</taxon>
        <taxon>Cyclobacteriaceae</taxon>
        <taxon>Mariniradius</taxon>
    </lineage>
</organism>
<dbReference type="Proteomes" id="UP001201449">
    <property type="component" value="Unassembled WGS sequence"/>
</dbReference>
<dbReference type="EMBL" id="JAKEVZ010000005">
    <property type="protein sequence ID" value="MCF1751131.1"/>
    <property type="molecule type" value="Genomic_DNA"/>
</dbReference>
<feature type="transmembrane region" description="Helical" evidence="1">
    <location>
        <begin position="38"/>
        <end position="61"/>
    </location>
</feature>
<evidence type="ECO:0000256" key="1">
    <source>
        <dbReference type="SAM" id="Phobius"/>
    </source>
</evidence>
<sequence length="129" mass="13919">MNTKLLMMASAILMGIAGIVLSFGPQEVLLGLGQDSNQISVIALQLMGALYFGFAITNWIAKGTIIGGIYGRPISIGNFTHFFVGGLALAKAYMNESKLPLIILLVAIIYLVFAILFGYVLLNHPKKQM</sequence>
<feature type="transmembrane region" description="Helical" evidence="1">
    <location>
        <begin position="99"/>
        <end position="122"/>
    </location>
</feature>
<keyword evidence="1" id="KW-0812">Transmembrane</keyword>
<evidence type="ECO:0000313" key="3">
    <source>
        <dbReference type="Proteomes" id="UP001201449"/>
    </source>
</evidence>